<dbReference type="SUPFAM" id="SSF53448">
    <property type="entry name" value="Nucleotide-diphospho-sugar transferases"/>
    <property type="match status" value="1"/>
</dbReference>
<dbReference type="Proteomes" id="UP000199645">
    <property type="component" value="Unassembled WGS sequence"/>
</dbReference>
<dbReference type="AlphaFoldDB" id="A0A1I2L1P8"/>
<dbReference type="InterPro" id="IPR029044">
    <property type="entry name" value="Nucleotide-diphossugar_trans"/>
</dbReference>
<evidence type="ECO:0000313" key="3">
    <source>
        <dbReference type="Proteomes" id="UP000199645"/>
    </source>
</evidence>
<feature type="compositionally biased region" description="Pro residues" evidence="1">
    <location>
        <begin position="253"/>
        <end position="262"/>
    </location>
</feature>
<evidence type="ECO:0000313" key="2">
    <source>
        <dbReference type="EMBL" id="SFF72469.1"/>
    </source>
</evidence>
<dbReference type="NCBIfam" id="TIGR04282">
    <property type="entry name" value="glyco_like_cofC"/>
    <property type="match status" value="1"/>
</dbReference>
<dbReference type="OrthoDB" id="9798250at2"/>
<evidence type="ECO:0008006" key="4">
    <source>
        <dbReference type="Google" id="ProtNLM"/>
    </source>
</evidence>
<evidence type="ECO:0000256" key="1">
    <source>
        <dbReference type="SAM" id="MobiDB-lite"/>
    </source>
</evidence>
<feature type="compositionally biased region" description="Low complexity" evidence="1">
    <location>
        <begin position="223"/>
        <end position="252"/>
    </location>
</feature>
<accession>A0A1I2L1P8</accession>
<dbReference type="PANTHER" id="PTHR36529">
    <property type="entry name" value="SLL1095 PROTEIN"/>
    <property type="match status" value="1"/>
</dbReference>
<dbReference type="Gene3D" id="3.90.550.10">
    <property type="entry name" value="Spore Coat Polysaccharide Biosynthesis Protein SpsA, Chain A"/>
    <property type="match status" value="1"/>
</dbReference>
<dbReference type="RefSeq" id="WP_093621063.1">
    <property type="nucleotide sequence ID" value="NZ_FONV01000019.1"/>
</dbReference>
<feature type="compositionally biased region" description="Low complexity" evidence="1">
    <location>
        <begin position="263"/>
        <end position="280"/>
    </location>
</feature>
<dbReference type="STRING" id="35752.SAMN05421541_11987"/>
<dbReference type="InterPro" id="IPR018641">
    <property type="entry name" value="Trfase_1_rSAM/seldom-assoc"/>
</dbReference>
<proteinExistence type="predicted"/>
<name>A0A1I2L1P8_9ACTN</name>
<dbReference type="PANTHER" id="PTHR36529:SF1">
    <property type="entry name" value="GLYCOSYLTRANSFERASE"/>
    <property type="match status" value="1"/>
</dbReference>
<keyword evidence="3" id="KW-1185">Reference proteome</keyword>
<gene>
    <name evidence="2" type="ORF">SAMN05421541_11987</name>
</gene>
<feature type="region of interest" description="Disordered" evidence="1">
    <location>
        <begin position="223"/>
        <end position="287"/>
    </location>
</feature>
<dbReference type="EMBL" id="FONV01000019">
    <property type="protein sequence ID" value="SFF72469.1"/>
    <property type="molecule type" value="Genomic_DNA"/>
</dbReference>
<dbReference type="Pfam" id="PF09837">
    <property type="entry name" value="DUF2064"/>
    <property type="match status" value="1"/>
</dbReference>
<reference evidence="2 3" key="1">
    <citation type="submission" date="2016-10" db="EMBL/GenBank/DDBJ databases">
        <authorList>
            <person name="de Groot N.N."/>
        </authorList>
    </citation>
    <scope>NUCLEOTIDE SEQUENCE [LARGE SCALE GENOMIC DNA]</scope>
    <source>
        <strain evidence="2 3">DSM 43019</strain>
    </source>
</reference>
<sequence length="287" mass="28992">MNAAQILLIAKAPVPGRVKTRLCPPCTPAQAARIAAAALADTLETATGCTATARTLVLDGDHPAPPGWATLPQRGGLLGDRLANAFADARPAGTAVLLIGMDTPQLTASTHLDPALSRLTGSDAVLGPAEDGGWWALGLRDPGHAEVLRRIATSTATTGWETLTALRRRGLRVHLLPRLRDVDTAADARTVAALCPPDSRFARAVATDVPAIRDAAVSEAPALPDAAATDGPALPDAAATDGPAPLDPAADDVPPPPDPPTRAEPAGGRTTAGTGLAAGTVSTVVGR</sequence>
<organism evidence="2 3">
    <name type="scientific">Actinoplanes philippinensis</name>
    <dbReference type="NCBI Taxonomy" id="35752"/>
    <lineage>
        <taxon>Bacteria</taxon>
        <taxon>Bacillati</taxon>
        <taxon>Actinomycetota</taxon>
        <taxon>Actinomycetes</taxon>
        <taxon>Micromonosporales</taxon>
        <taxon>Micromonosporaceae</taxon>
        <taxon>Actinoplanes</taxon>
    </lineage>
</organism>
<protein>
    <recommendedName>
        <fullName evidence="4">Glycosyltransferase</fullName>
    </recommendedName>
</protein>